<dbReference type="SUPFAM" id="SSF51735">
    <property type="entry name" value="NAD(P)-binding Rossmann-fold domains"/>
    <property type="match status" value="1"/>
</dbReference>
<dbReference type="InterPro" id="IPR051414">
    <property type="entry name" value="Adenylate-forming_Reductase"/>
</dbReference>
<dbReference type="InterPro" id="IPR020845">
    <property type="entry name" value="AMP-binding_CS"/>
</dbReference>
<protein>
    <recommendedName>
        <fullName evidence="8">Polyketide synthase phosphopantetheine-binding domain-containing protein</fullName>
    </recommendedName>
</protein>
<dbReference type="Pfam" id="PF00501">
    <property type="entry name" value="AMP-binding"/>
    <property type="match status" value="1"/>
</dbReference>
<organism evidence="6 7">
    <name type="scientific">Penicillium nordicum</name>
    <dbReference type="NCBI Taxonomy" id="229535"/>
    <lineage>
        <taxon>Eukaryota</taxon>
        <taxon>Fungi</taxon>
        <taxon>Dikarya</taxon>
        <taxon>Ascomycota</taxon>
        <taxon>Pezizomycotina</taxon>
        <taxon>Eurotiomycetes</taxon>
        <taxon>Eurotiomycetidae</taxon>
        <taxon>Eurotiales</taxon>
        <taxon>Aspergillaceae</taxon>
        <taxon>Penicillium</taxon>
    </lineage>
</organism>
<keyword evidence="3" id="KW-0812">Transmembrane</keyword>
<sequence length="945" mass="106337">MRILTEVVDRLAVEQPDGLWVKAGALDSGVLSWSDITWSQLARAIDYISHWMEDRHGLPAENETMGYMGISDIRYPIVILSAMKTGYKILLASPRNSQDAQVSLLKSTRCKKFLHTPEFAPQMQALAMHHSELRPVELPSLDETLQPEPVSKPYYNFRRPREDDVALILHSSGSTGLPKPIFIRTGALAAVDTITSMSAPIGRRNMYDELFASTLMVSIMPFFHIMGIVTLARSIYHQGPLALLLPGQPVTAELLISAIVQERPSMAAFAPSTLEEMCNLPNGLQALSTLDYVFYGGAPLARSCGDQITRVTNLQVPIGSTETLNAPNYLTQEPDDWEYFEWSAESGIVIEPATERSFEMVIKQKMDRRHQIVFHNFPELSEWRTKDLFEQHPTKPNLWRYVGRLDDLLFQAGLIIEPHADRKVADDEAFSDEIWSWVEKANAGCPAHAKVWHSTTMVATPEKPFKHSAKGSIMRKATYELYESKIAQLYKRQDEFSSHEPDIIDGPTNLASIKSVLRTTLRTCLASSSREYTDNDDFFVEKMSAMIYKYTKLLPAAPVTGIPPPSGKYKAILTGSTDSLGTYLLHYMLQSPLFERIYCFNRSADAESRQRKSLRDRGFDVDDLAEKVDSLTTDLTQAQFGLSSSKYQELQENANVFLHNSWPINFNNSLESFESTAIIGVRQCIDFALSATHRPHIIFSSSIASVGNQHIIRNDGPIPEIFEDDVCLPLRQGYGESKHVASSILFRAARKSGLRATVLRLGQLGGPVDGTGAWNKAEKEWLPTLIETSKSLQKIPVTLGGQDAVDWVPVDVAAQSVIELTLSRLEDDLAKNQLFDCFNIVNPQIVQWNDLVHTVTDFYHKQGCAMEVVEYNDWLNALKQIDPVSENIDKYPGIKLVEFYEDMGRLENRKVHLATDRSVLKSSSLANLQPLDGQLVERWLERWAF</sequence>
<evidence type="ECO:0000256" key="3">
    <source>
        <dbReference type="SAM" id="Phobius"/>
    </source>
</evidence>
<evidence type="ECO:0000313" key="7">
    <source>
        <dbReference type="Proteomes" id="UP000037696"/>
    </source>
</evidence>
<feature type="domain" description="AMP-dependent synthetase/ligase" evidence="4">
    <location>
        <begin position="32"/>
        <end position="327"/>
    </location>
</feature>
<dbReference type="Proteomes" id="UP000037696">
    <property type="component" value="Unassembled WGS sequence"/>
</dbReference>
<dbReference type="Pfam" id="PF07993">
    <property type="entry name" value="NAD_binding_4"/>
    <property type="match status" value="1"/>
</dbReference>
<dbReference type="AlphaFoldDB" id="A0A0M8NYP3"/>
<keyword evidence="7" id="KW-1185">Reference proteome</keyword>
<dbReference type="STRING" id="229535.A0A0M8NYP3"/>
<evidence type="ECO:0000256" key="1">
    <source>
        <dbReference type="ARBA" id="ARBA00022450"/>
    </source>
</evidence>
<dbReference type="PANTHER" id="PTHR43439:SF2">
    <property type="entry name" value="ENZYME, PUTATIVE (JCVI)-RELATED"/>
    <property type="match status" value="1"/>
</dbReference>
<dbReference type="SUPFAM" id="SSF56801">
    <property type="entry name" value="Acetyl-CoA synthetase-like"/>
    <property type="match status" value="1"/>
</dbReference>
<dbReference type="Gene3D" id="3.40.50.12780">
    <property type="entry name" value="N-terminal domain of ligase-like"/>
    <property type="match status" value="1"/>
</dbReference>
<keyword evidence="3" id="KW-1133">Transmembrane helix</keyword>
<evidence type="ECO:0008006" key="8">
    <source>
        <dbReference type="Google" id="ProtNLM"/>
    </source>
</evidence>
<keyword evidence="1" id="KW-0596">Phosphopantetheine</keyword>
<dbReference type="InterPro" id="IPR042099">
    <property type="entry name" value="ANL_N_sf"/>
</dbReference>
<dbReference type="InterPro" id="IPR036291">
    <property type="entry name" value="NAD(P)-bd_dom_sf"/>
</dbReference>
<dbReference type="InterPro" id="IPR013120">
    <property type="entry name" value="FAR_NAD-bd"/>
</dbReference>
<name>A0A0M8NYP3_9EURO</name>
<dbReference type="OrthoDB" id="429813at2759"/>
<accession>A0A0M8NYP3</accession>
<evidence type="ECO:0000313" key="6">
    <source>
        <dbReference type="EMBL" id="KOS39987.1"/>
    </source>
</evidence>
<comment type="caution">
    <text evidence="6">The sequence shown here is derived from an EMBL/GenBank/DDBJ whole genome shotgun (WGS) entry which is preliminary data.</text>
</comment>
<dbReference type="PANTHER" id="PTHR43439">
    <property type="entry name" value="PHENYLACETATE-COENZYME A LIGASE"/>
    <property type="match status" value="1"/>
</dbReference>
<proteinExistence type="predicted"/>
<dbReference type="EMBL" id="LHQQ01000180">
    <property type="protein sequence ID" value="KOS39987.1"/>
    <property type="molecule type" value="Genomic_DNA"/>
</dbReference>
<reference evidence="6 7" key="1">
    <citation type="submission" date="2015-08" db="EMBL/GenBank/DDBJ databases">
        <title>Genome sequencing of Penicillium nordicum.</title>
        <authorList>
            <person name="Nguyen H.D."/>
            <person name="Seifert K.A."/>
        </authorList>
    </citation>
    <scope>NUCLEOTIDE SEQUENCE [LARGE SCALE GENOMIC DNA]</scope>
    <source>
        <strain evidence="6 7">DAOMC 185683</strain>
    </source>
</reference>
<dbReference type="PROSITE" id="PS00455">
    <property type="entry name" value="AMP_BINDING"/>
    <property type="match status" value="1"/>
</dbReference>
<evidence type="ECO:0000256" key="2">
    <source>
        <dbReference type="ARBA" id="ARBA00022553"/>
    </source>
</evidence>
<feature type="transmembrane region" description="Helical" evidence="3">
    <location>
        <begin position="210"/>
        <end position="232"/>
    </location>
</feature>
<keyword evidence="3" id="KW-0472">Membrane</keyword>
<dbReference type="Pfam" id="PF23562">
    <property type="entry name" value="AMP-binding_C_3"/>
    <property type="match status" value="1"/>
</dbReference>
<dbReference type="InterPro" id="IPR000873">
    <property type="entry name" value="AMP-dep_synth/lig_dom"/>
</dbReference>
<gene>
    <name evidence="6" type="ORF">ACN38_g9163</name>
</gene>
<evidence type="ECO:0000259" key="5">
    <source>
        <dbReference type="Pfam" id="PF07993"/>
    </source>
</evidence>
<feature type="domain" description="Thioester reductase (TE)" evidence="5">
    <location>
        <begin position="573"/>
        <end position="816"/>
    </location>
</feature>
<keyword evidence="2" id="KW-0597">Phosphoprotein</keyword>
<dbReference type="Gene3D" id="3.40.50.720">
    <property type="entry name" value="NAD(P)-binding Rossmann-like Domain"/>
    <property type="match status" value="1"/>
</dbReference>
<evidence type="ECO:0000259" key="4">
    <source>
        <dbReference type="Pfam" id="PF00501"/>
    </source>
</evidence>